<organism evidence="2 3">
    <name type="scientific">Vibrio zhugei</name>
    <dbReference type="NCBI Taxonomy" id="2479546"/>
    <lineage>
        <taxon>Bacteria</taxon>
        <taxon>Pseudomonadati</taxon>
        <taxon>Pseudomonadota</taxon>
        <taxon>Gammaproteobacteria</taxon>
        <taxon>Vibrionales</taxon>
        <taxon>Vibrionaceae</taxon>
        <taxon>Vibrio</taxon>
    </lineage>
</organism>
<reference evidence="3" key="1">
    <citation type="journal article" date="2019" name="Int. J. Syst. Evol. Microbiol.">
        <title>The Global Catalogue of Microorganisms (GCM) 10K type strain sequencing project: providing services to taxonomists for standard genome sequencing and annotation.</title>
        <authorList>
            <consortium name="The Broad Institute Genomics Platform"/>
            <consortium name="The Broad Institute Genome Sequencing Center for Infectious Disease"/>
            <person name="Wu L."/>
            <person name="Ma J."/>
        </authorList>
    </citation>
    <scope>NUCLEOTIDE SEQUENCE [LARGE SCALE GENOMIC DNA]</scope>
    <source>
        <strain evidence="3">KCTC 62784</strain>
    </source>
</reference>
<protein>
    <submittedName>
        <fullName evidence="2">Uncharacterized protein</fullName>
    </submittedName>
</protein>
<name>A0ABV7C7E5_9VIBR</name>
<sequence length="52" mass="5686">MTRLIAIAVLLIIAFVLVRYGTNARLQKSVVITVGLGLVLYVASVVIVELFR</sequence>
<accession>A0ABV7C7E5</accession>
<evidence type="ECO:0000256" key="1">
    <source>
        <dbReference type="SAM" id="Phobius"/>
    </source>
</evidence>
<feature type="transmembrane region" description="Helical" evidence="1">
    <location>
        <begin position="31"/>
        <end position="51"/>
    </location>
</feature>
<keyword evidence="1" id="KW-0472">Membrane</keyword>
<evidence type="ECO:0000313" key="3">
    <source>
        <dbReference type="Proteomes" id="UP001595384"/>
    </source>
</evidence>
<dbReference type="EMBL" id="JBHRSE010000060">
    <property type="protein sequence ID" value="MFC3023947.1"/>
    <property type="molecule type" value="Genomic_DNA"/>
</dbReference>
<proteinExistence type="predicted"/>
<dbReference type="RefSeq" id="WP_164711848.1">
    <property type="nucleotide sequence ID" value="NZ_AP024911.1"/>
</dbReference>
<dbReference type="Proteomes" id="UP001595384">
    <property type="component" value="Unassembled WGS sequence"/>
</dbReference>
<gene>
    <name evidence="2" type="ORF">ACFODT_08925</name>
</gene>
<comment type="caution">
    <text evidence="2">The sequence shown here is derived from an EMBL/GenBank/DDBJ whole genome shotgun (WGS) entry which is preliminary data.</text>
</comment>
<keyword evidence="3" id="KW-1185">Reference proteome</keyword>
<keyword evidence="1" id="KW-0812">Transmembrane</keyword>
<evidence type="ECO:0000313" key="2">
    <source>
        <dbReference type="EMBL" id="MFC3023947.1"/>
    </source>
</evidence>
<keyword evidence="1" id="KW-1133">Transmembrane helix</keyword>